<keyword evidence="3" id="KW-1185">Reference proteome</keyword>
<dbReference type="AlphaFoldDB" id="A0A5J6HUF9"/>
<evidence type="ECO:0000256" key="1">
    <source>
        <dbReference type="SAM" id="MobiDB-lite"/>
    </source>
</evidence>
<feature type="region of interest" description="Disordered" evidence="1">
    <location>
        <begin position="1"/>
        <end position="29"/>
    </location>
</feature>
<dbReference type="Proteomes" id="UP000326553">
    <property type="component" value="Chromosome"/>
</dbReference>
<evidence type="ECO:0000313" key="2">
    <source>
        <dbReference type="EMBL" id="QEV21951.1"/>
    </source>
</evidence>
<dbReference type="KEGG" id="salw:CP975_34525"/>
<evidence type="ECO:0000313" key="3">
    <source>
        <dbReference type="Proteomes" id="UP000326553"/>
    </source>
</evidence>
<organism evidence="2 3">
    <name type="scientific">Streptomyces alboniger</name>
    <dbReference type="NCBI Taxonomy" id="132473"/>
    <lineage>
        <taxon>Bacteria</taxon>
        <taxon>Bacillati</taxon>
        <taxon>Actinomycetota</taxon>
        <taxon>Actinomycetes</taxon>
        <taxon>Kitasatosporales</taxon>
        <taxon>Streptomycetaceae</taxon>
        <taxon>Streptomyces</taxon>
        <taxon>Streptomyces aurantiacus group</taxon>
    </lineage>
</organism>
<protein>
    <submittedName>
        <fullName evidence="2">Uncharacterized protein</fullName>
    </submittedName>
</protein>
<accession>A0A5J6HUF9</accession>
<proteinExistence type="predicted"/>
<dbReference type="EMBL" id="CP023695">
    <property type="protein sequence ID" value="QEV21951.1"/>
    <property type="molecule type" value="Genomic_DNA"/>
</dbReference>
<name>A0A5J6HUF9_STRAD</name>
<reference evidence="2 3" key="1">
    <citation type="submission" date="2017-09" db="EMBL/GenBank/DDBJ databases">
        <authorList>
            <person name="Lee N."/>
            <person name="Cho B.-K."/>
        </authorList>
    </citation>
    <scope>NUCLEOTIDE SEQUENCE [LARGE SCALE GENOMIC DNA]</scope>
    <source>
        <strain evidence="2 3">ATCC 12461</strain>
    </source>
</reference>
<gene>
    <name evidence="2" type="ORF">CP975_34525</name>
</gene>
<sequence>MRGHEKATGDSGTLAYLDPKSGPAPHARGSTLVDMQVNYGLELISSTFRVSTITPIQVE</sequence>